<accession>I1BL00</accession>
<dbReference type="VEuPathDB" id="FungiDB:RO3G_01584"/>
<dbReference type="InParanoid" id="I1BL00"/>
<evidence type="ECO:0008006" key="3">
    <source>
        <dbReference type="Google" id="ProtNLM"/>
    </source>
</evidence>
<dbReference type="AlphaFoldDB" id="I1BL00"/>
<keyword evidence="2" id="KW-1185">Reference proteome</keyword>
<organism evidence="1 2">
    <name type="scientific">Rhizopus delemar (strain RA 99-880 / ATCC MYA-4621 / FGSC 9543 / NRRL 43880)</name>
    <name type="common">Mucormycosis agent</name>
    <name type="synonym">Rhizopus arrhizus var. delemar</name>
    <dbReference type="NCBI Taxonomy" id="246409"/>
    <lineage>
        <taxon>Eukaryota</taxon>
        <taxon>Fungi</taxon>
        <taxon>Fungi incertae sedis</taxon>
        <taxon>Mucoromycota</taxon>
        <taxon>Mucoromycotina</taxon>
        <taxon>Mucoromycetes</taxon>
        <taxon>Mucorales</taxon>
        <taxon>Mucorineae</taxon>
        <taxon>Rhizopodaceae</taxon>
        <taxon>Rhizopus</taxon>
    </lineage>
</organism>
<dbReference type="OrthoDB" id="2264488at2759"/>
<evidence type="ECO:0000313" key="1">
    <source>
        <dbReference type="EMBL" id="EIE76880.1"/>
    </source>
</evidence>
<sequence length="121" mass="14051">MNIFKEIEICKAVENDIIYKNIRLTSDLRGRLARWSLYLQQHDYTIIYRPAVKTQTFKNFCLLFHIWQNKELRAAPLPTGFSDESGVLFFGSRPVLPEALRNDMFELLHANPTTGHLGIGR</sequence>
<gene>
    <name evidence="1" type="ORF">RO3G_01584</name>
</gene>
<dbReference type="EMBL" id="CH476732">
    <property type="protein sequence ID" value="EIE76880.1"/>
    <property type="molecule type" value="Genomic_DNA"/>
</dbReference>
<dbReference type="STRING" id="246409.I1BL00"/>
<dbReference type="RefSeq" id="XP_067512276.1">
    <property type="nucleotide sequence ID" value="XM_067656175.1"/>
</dbReference>
<dbReference type="GeneID" id="93608556"/>
<evidence type="ECO:0000313" key="2">
    <source>
        <dbReference type="Proteomes" id="UP000009138"/>
    </source>
</evidence>
<protein>
    <recommendedName>
        <fullName evidence="3">Reverse transcriptase RNase H-like domain-containing protein</fullName>
    </recommendedName>
</protein>
<name>I1BL00_RHIO9</name>
<reference evidence="1 2" key="1">
    <citation type="journal article" date="2009" name="PLoS Genet.">
        <title>Genomic analysis of the basal lineage fungus Rhizopus oryzae reveals a whole-genome duplication.</title>
        <authorList>
            <person name="Ma L.-J."/>
            <person name="Ibrahim A.S."/>
            <person name="Skory C."/>
            <person name="Grabherr M.G."/>
            <person name="Burger G."/>
            <person name="Butler M."/>
            <person name="Elias M."/>
            <person name="Idnurm A."/>
            <person name="Lang B.F."/>
            <person name="Sone T."/>
            <person name="Abe A."/>
            <person name="Calvo S.E."/>
            <person name="Corrochano L.M."/>
            <person name="Engels R."/>
            <person name="Fu J."/>
            <person name="Hansberg W."/>
            <person name="Kim J.-M."/>
            <person name="Kodira C.D."/>
            <person name="Koehrsen M.J."/>
            <person name="Liu B."/>
            <person name="Miranda-Saavedra D."/>
            <person name="O'Leary S."/>
            <person name="Ortiz-Castellanos L."/>
            <person name="Poulter R."/>
            <person name="Rodriguez-Romero J."/>
            <person name="Ruiz-Herrera J."/>
            <person name="Shen Y.-Q."/>
            <person name="Zeng Q."/>
            <person name="Galagan J."/>
            <person name="Birren B.W."/>
            <person name="Cuomo C.A."/>
            <person name="Wickes B.L."/>
        </authorList>
    </citation>
    <scope>NUCLEOTIDE SEQUENCE [LARGE SCALE GENOMIC DNA]</scope>
    <source>
        <strain evidence="2">RA 99-880 / ATCC MYA-4621 / FGSC 9543 / NRRL 43880</strain>
    </source>
</reference>
<proteinExistence type="predicted"/>
<dbReference type="Proteomes" id="UP000009138">
    <property type="component" value="Unassembled WGS sequence"/>
</dbReference>